<dbReference type="InterPro" id="IPR044925">
    <property type="entry name" value="His-Me_finger_sf"/>
</dbReference>
<dbReference type="Gene3D" id="3.90.75.20">
    <property type="match status" value="1"/>
</dbReference>
<evidence type="ECO:0000256" key="2">
    <source>
        <dbReference type="ARBA" id="ARBA00023125"/>
    </source>
</evidence>
<dbReference type="OrthoDB" id="978174at2"/>
<protein>
    <submittedName>
        <fullName evidence="5">Pathogenesis-related transcriptional factor and ERF protein</fullName>
    </submittedName>
</protein>
<gene>
    <name evidence="5" type="ORF">EI427_15630</name>
</gene>
<evidence type="ECO:0000313" key="6">
    <source>
        <dbReference type="Proteomes" id="UP000267268"/>
    </source>
</evidence>
<dbReference type="GO" id="GO:0003700">
    <property type="term" value="F:DNA-binding transcription factor activity"/>
    <property type="evidence" value="ECO:0007669"/>
    <property type="project" value="InterPro"/>
</dbReference>
<evidence type="ECO:0000313" key="5">
    <source>
        <dbReference type="EMBL" id="AZQ63601.1"/>
    </source>
</evidence>
<evidence type="ECO:0000259" key="4">
    <source>
        <dbReference type="PROSITE" id="PS51032"/>
    </source>
</evidence>
<evidence type="ECO:0000256" key="1">
    <source>
        <dbReference type="ARBA" id="ARBA00023015"/>
    </source>
</evidence>
<dbReference type="AlphaFoldDB" id="A0A3S9P5X2"/>
<dbReference type="GO" id="GO:0003677">
    <property type="term" value="F:DNA binding"/>
    <property type="evidence" value="ECO:0007669"/>
    <property type="project" value="UniProtKB-KW"/>
</dbReference>
<keyword evidence="1" id="KW-0805">Transcription regulation</keyword>
<dbReference type="InterPro" id="IPR036955">
    <property type="entry name" value="AP2/ERF_dom_sf"/>
</dbReference>
<dbReference type="PROSITE" id="PS51032">
    <property type="entry name" value="AP2_ERF"/>
    <property type="match status" value="1"/>
</dbReference>
<evidence type="ECO:0000256" key="3">
    <source>
        <dbReference type="ARBA" id="ARBA00023163"/>
    </source>
</evidence>
<sequence length="189" mass="22043">MLYKIKLKNADDHVLLSSTAYDFIEGNEYYKQLKVLENLRLHASGYVFFQKNYPKPNGGYQNITIYLHKLIAEKYVEQQESQKRLFVRIKNGNPLDCREKNLEWATMAELRRNQKHHHNKTGYRGVVKVSKNTYRSVLYSKGERFDLGLFPSAESAAQAYNKKSQELFGKTKSLNKVEEADETEVITIL</sequence>
<proteinExistence type="predicted"/>
<keyword evidence="6" id="KW-1185">Reference proteome</keyword>
<name>A0A3S9P5X2_9BACT</name>
<dbReference type="RefSeq" id="WP_126616412.1">
    <property type="nucleotide sequence ID" value="NZ_CP034562.1"/>
</dbReference>
<dbReference type="SUPFAM" id="SSF54171">
    <property type="entry name" value="DNA-binding domain"/>
    <property type="match status" value="1"/>
</dbReference>
<reference evidence="5 6" key="1">
    <citation type="submission" date="2018-12" db="EMBL/GenBank/DDBJ databases">
        <title>Flammeovirga pectinis sp. nov., isolated from the gut of the Korean scallop, Patinopecten yessoensis.</title>
        <authorList>
            <person name="Bae J.-W."/>
            <person name="Jeong Y.-S."/>
            <person name="Kang W."/>
        </authorList>
    </citation>
    <scope>NUCLEOTIDE SEQUENCE [LARGE SCALE GENOMIC DNA]</scope>
    <source>
        <strain evidence="5 6">L12M1</strain>
    </source>
</reference>
<feature type="domain" description="AP2/ERF" evidence="4">
    <location>
        <begin position="122"/>
        <end position="177"/>
    </location>
</feature>
<dbReference type="InterPro" id="IPR016177">
    <property type="entry name" value="DNA-bd_dom_sf"/>
</dbReference>
<dbReference type="Gene3D" id="3.30.730.10">
    <property type="entry name" value="AP2/ERF domain"/>
    <property type="match status" value="1"/>
</dbReference>
<dbReference type="InterPro" id="IPR001471">
    <property type="entry name" value="AP2/ERF_dom"/>
</dbReference>
<keyword evidence="3" id="KW-0804">Transcription</keyword>
<dbReference type="SUPFAM" id="SSF54060">
    <property type="entry name" value="His-Me finger endonucleases"/>
    <property type="match status" value="1"/>
</dbReference>
<dbReference type="EMBL" id="CP034562">
    <property type="protein sequence ID" value="AZQ63601.1"/>
    <property type="molecule type" value="Genomic_DNA"/>
</dbReference>
<accession>A0A3S9P5X2</accession>
<keyword evidence="2" id="KW-0238">DNA-binding</keyword>
<dbReference type="KEGG" id="fll:EI427_15630"/>
<organism evidence="5 6">
    <name type="scientific">Flammeovirga pectinis</name>
    <dbReference type="NCBI Taxonomy" id="2494373"/>
    <lineage>
        <taxon>Bacteria</taxon>
        <taxon>Pseudomonadati</taxon>
        <taxon>Bacteroidota</taxon>
        <taxon>Cytophagia</taxon>
        <taxon>Cytophagales</taxon>
        <taxon>Flammeovirgaceae</taxon>
        <taxon>Flammeovirga</taxon>
    </lineage>
</organism>
<dbReference type="Proteomes" id="UP000267268">
    <property type="component" value="Chromosome 1"/>
</dbReference>